<protein>
    <submittedName>
        <fullName evidence="1">Uncharacterized protein</fullName>
    </submittedName>
</protein>
<accession>A0A6C0BKR0</accession>
<name>A0A6C0BKR0_9ZZZZ</name>
<sequence>MEMELKWIQQYQIAPTDLYQTKIYVELLQQIPHRNLIEVLTSTHTPQHLTHCGIAASLGWKTHTFESDARRYRHLCRQLSENQLLDHVTPIYTYLGLRPSLDHAVLMVQKPIGILRLEHDRILDLLEGLNYCLINQMIDCMILKVKPSCQPTNRWLELLFSLEKYGYRLYDLSTPQITPTTQTIQLVSWDLNLIHVTNEITLLCIHKARDLKCLNPH</sequence>
<proteinExistence type="predicted"/>
<reference evidence="1" key="1">
    <citation type="journal article" date="2020" name="Nature">
        <title>Giant virus diversity and host interactions through global metagenomics.</title>
        <authorList>
            <person name="Schulz F."/>
            <person name="Roux S."/>
            <person name="Paez-Espino D."/>
            <person name="Jungbluth S."/>
            <person name="Walsh D.A."/>
            <person name="Denef V.J."/>
            <person name="McMahon K.D."/>
            <person name="Konstantinidis K.T."/>
            <person name="Eloe-Fadrosh E.A."/>
            <person name="Kyrpides N.C."/>
            <person name="Woyke T."/>
        </authorList>
    </citation>
    <scope>NUCLEOTIDE SEQUENCE</scope>
    <source>
        <strain evidence="1">GVMAG-M-3300014204-73</strain>
    </source>
</reference>
<dbReference type="EMBL" id="MN739183">
    <property type="protein sequence ID" value="QHS92640.1"/>
    <property type="molecule type" value="Genomic_DNA"/>
</dbReference>
<evidence type="ECO:0000313" key="1">
    <source>
        <dbReference type="EMBL" id="QHS92640.1"/>
    </source>
</evidence>
<organism evidence="1">
    <name type="scientific">viral metagenome</name>
    <dbReference type="NCBI Taxonomy" id="1070528"/>
    <lineage>
        <taxon>unclassified sequences</taxon>
        <taxon>metagenomes</taxon>
        <taxon>organismal metagenomes</taxon>
    </lineage>
</organism>
<dbReference type="AlphaFoldDB" id="A0A6C0BKR0"/>